<feature type="region of interest" description="Disordered" evidence="1">
    <location>
        <begin position="101"/>
        <end position="122"/>
    </location>
</feature>
<dbReference type="Proteomes" id="UP000295550">
    <property type="component" value="Unassembled WGS sequence"/>
</dbReference>
<evidence type="ECO:0000256" key="1">
    <source>
        <dbReference type="SAM" id="MobiDB-lite"/>
    </source>
</evidence>
<sequence length="122" mass="14488">MAYWVYRGWLAKRDLDNYWWDDKEYKKKNINKMKKRPAMIDDHQKVTENEYNFIDTGGYFIKGIKPNIVKEMDKDKCHENSNEKEKEDENRIIKSITKLINGGDNGLKDRNKATEKAKGILS</sequence>
<accession>A0A4R4J325</accession>
<organism evidence="2 3">
    <name type="scientific">Photorhabdus luminescens subsp. mexicana</name>
    <dbReference type="NCBI Taxonomy" id="2100167"/>
    <lineage>
        <taxon>Bacteria</taxon>
        <taxon>Pseudomonadati</taxon>
        <taxon>Pseudomonadota</taxon>
        <taxon>Gammaproteobacteria</taxon>
        <taxon>Enterobacterales</taxon>
        <taxon>Morganellaceae</taxon>
        <taxon>Photorhabdus</taxon>
    </lineage>
</organism>
<protein>
    <submittedName>
        <fullName evidence="2">Uncharacterized protein</fullName>
    </submittedName>
</protein>
<gene>
    <name evidence="2" type="ORF">C5468_17500</name>
</gene>
<comment type="caution">
    <text evidence="2">The sequence shown here is derived from an EMBL/GenBank/DDBJ whole genome shotgun (WGS) entry which is preliminary data.</text>
</comment>
<name>A0A4R4J325_PHOLU</name>
<feature type="compositionally biased region" description="Basic and acidic residues" evidence="1">
    <location>
        <begin position="106"/>
        <end position="122"/>
    </location>
</feature>
<dbReference type="AlphaFoldDB" id="A0A4R4J325"/>
<proteinExistence type="predicted"/>
<reference evidence="2 3" key="1">
    <citation type="journal article" date="2019" name="Int. J. Syst. Evol. Microbiol.">
        <title>Photorhabdus khanii subsp. guanajuatensis subsp. nov., isolated from Heterorhabditis atacamensis, and Photorhabdus luminescens subsp. mexicana subsp. nov., isolated from Heterorhabditis mexicana entomopathogenic nematodes.</title>
        <authorList>
            <person name="Machado R.A.R."/>
            <person name="Bruno P."/>
            <person name="Arce C.C.M."/>
            <person name="Liechti N."/>
            <person name="Kohler A."/>
            <person name="Bernal J."/>
            <person name="Bruggmann R."/>
            <person name="Turlings T.C.J."/>
        </authorList>
    </citation>
    <scope>NUCLEOTIDE SEQUENCE [LARGE SCALE GENOMIC DNA]</scope>
    <source>
        <strain evidence="2 3">MEX47-22</strain>
    </source>
</reference>
<evidence type="ECO:0000313" key="2">
    <source>
        <dbReference type="EMBL" id="TDB47887.1"/>
    </source>
</evidence>
<dbReference type="EMBL" id="PUJX01000019">
    <property type="protein sequence ID" value="TDB47887.1"/>
    <property type="molecule type" value="Genomic_DNA"/>
</dbReference>
<evidence type="ECO:0000313" key="3">
    <source>
        <dbReference type="Proteomes" id="UP000295550"/>
    </source>
</evidence>